<proteinExistence type="predicted"/>
<gene>
    <name evidence="1" type="ORF">H2198_003960</name>
</gene>
<dbReference type="Proteomes" id="UP001172386">
    <property type="component" value="Unassembled WGS sequence"/>
</dbReference>
<evidence type="ECO:0000313" key="2">
    <source>
        <dbReference type="Proteomes" id="UP001172386"/>
    </source>
</evidence>
<sequence>MDFMRTGSEAQWLHSDYADYGPAKYYPVHPSQHSIWTGSEPAPSNFRHHSLSSSVVDLHRSMSDEGQNVQILPPPCRYPYLTTEGLNPQQPTQGWTLGYEATRTLRYMSPNGPHGGSISDSSASSESAYTSDAQSYPIRYSQSPVNVPRQYTFKAFEVPSPSHMPWPTAPPTSYTAFPTQYNTTYLSSYNPKELQFQQRDDTDLESPFDEEVIHVQEDSPMQRLEPEELELTLVHTESSVSSMGEERHGLEPEQSDEEFLNDEIMSIDNDHADSDPDYDSQPRRRTNSRGTASANKRNLRSPRSPRSPRHARRPSNLNRSTVLGPGVRVQKSGPSSNASSSTSMHVRRSSKSKAKPKPAFAERLAANAKQEAMNKSDRTFPCTFHHFGCTSEFPNKNEWKRHVAYQHLQLGYFRCDLDNCDPDNKPSHTNARRTSSSSKSAKPKVDRDNDSEEIVKIYNDFNRKDLFTQHCRRMHGPARNPTLCSNPPTKRGSLQPTKDDEAAFEKMLDGIRKRCWHVRRQAPERSSCGFCNRVFDAEHYQNQSGDSNPKDDVSPEEKAWEARMEHIGRHYEKDNVTKFKEDADEDLVDWGLNNGVLRRLEDGRAWLVSLEVPQASGPVSRGTVTSGDDAGQESRARYPRKARRQPSKTVEIHKRTQLEEGDEIKQEEVEDSDDDAEGESDPAAAV</sequence>
<accession>A0ACC3A9Y7</accession>
<reference evidence="1" key="1">
    <citation type="submission" date="2022-10" db="EMBL/GenBank/DDBJ databases">
        <title>Culturing micro-colonial fungi from biological soil crusts in the Mojave desert and describing Neophaeococcomyces mojavensis, and introducing the new genera and species Taxawa tesnikishii.</title>
        <authorList>
            <person name="Kurbessoian T."/>
            <person name="Stajich J.E."/>
        </authorList>
    </citation>
    <scope>NUCLEOTIDE SEQUENCE</scope>
    <source>
        <strain evidence="1">JES_112</strain>
    </source>
</reference>
<comment type="caution">
    <text evidence="1">The sequence shown here is derived from an EMBL/GenBank/DDBJ whole genome shotgun (WGS) entry which is preliminary data.</text>
</comment>
<evidence type="ECO:0000313" key="1">
    <source>
        <dbReference type="EMBL" id="KAJ9657991.1"/>
    </source>
</evidence>
<name>A0ACC3A9Y7_9EURO</name>
<keyword evidence="2" id="KW-1185">Reference proteome</keyword>
<dbReference type="EMBL" id="JAPDRQ010000056">
    <property type="protein sequence ID" value="KAJ9657991.1"/>
    <property type="molecule type" value="Genomic_DNA"/>
</dbReference>
<protein>
    <submittedName>
        <fullName evidence="1">Uncharacterized protein</fullName>
    </submittedName>
</protein>
<organism evidence="1 2">
    <name type="scientific">Neophaeococcomyces mojaviensis</name>
    <dbReference type="NCBI Taxonomy" id="3383035"/>
    <lineage>
        <taxon>Eukaryota</taxon>
        <taxon>Fungi</taxon>
        <taxon>Dikarya</taxon>
        <taxon>Ascomycota</taxon>
        <taxon>Pezizomycotina</taxon>
        <taxon>Eurotiomycetes</taxon>
        <taxon>Chaetothyriomycetidae</taxon>
        <taxon>Chaetothyriales</taxon>
        <taxon>Chaetothyriales incertae sedis</taxon>
        <taxon>Neophaeococcomyces</taxon>
    </lineage>
</organism>